<evidence type="ECO:0000313" key="2">
    <source>
        <dbReference type="Proteomes" id="UP001151081"/>
    </source>
</evidence>
<accession>A0A9X3XFM3</accession>
<dbReference type="AlphaFoldDB" id="A0A9X3XFM3"/>
<evidence type="ECO:0000313" key="1">
    <source>
        <dbReference type="EMBL" id="MDC3987843.1"/>
    </source>
</evidence>
<protein>
    <submittedName>
        <fullName evidence="1">Uncharacterized protein</fullName>
    </submittedName>
</protein>
<gene>
    <name evidence="1" type="ORF">KEG57_45685</name>
</gene>
<sequence length="164" mass="18940">MRKDMFELIIERPRYDWGRGRGAGKGRYATRMKADPEAAPLKEGMKYRGRTRDLNENLAPLRRFLERRVGRPWDAVWSEIRASLSPDSAVQKHVFDHVLQYVERNPILIGGIPHAPAGRGSRRDNFLPLRSHGHWQSFYVCPRTGLLCAAGEAHRRRKKRASRA</sequence>
<organism evidence="1 2">
    <name type="scientific">Polyangium jinanense</name>
    <dbReference type="NCBI Taxonomy" id="2829994"/>
    <lineage>
        <taxon>Bacteria</taxon>
        <taxon>Pseudomonadati</taxon>
        <taxon>Myxococcota</taxon>
        <taxon>Polyangia</taxon>
        <taxon>Polyangiales</taxon>
        <taxon>Polyangiaceae</taxon>
        <taxon>Polyangium</taxon>
    </lineage>
</organism>
<reference evidence="1 2" key="1">
    <citation type="submission" date="2021-04" db="EMBL/GenBank/DDBJ databases">
        <title>Genome analysis of Polyangium sp.</title>
        <authorList>
            <person name="Li Y."/>
            <person name="Wang J."/>
        </authorList>
    </citation>
    <scope>NUCLEOTIDE SEQUENCE [LARGE SCALE GENOMIC DNA]</scope>
    <source>
        <strain evidence="1 2">SDU14</strain>
    </source>
</reference>
<dbReference type="EMBL" id="JAGTJJ010000059">
    <property type="protein sequence ID" value="MDC3987843.1"/>
    <property type="molecule type" value="Genomic_DNA"/>
</dbReference>
<dbReference type="Proteomes" id="UP001151081">
    <property type="component" value="Unassembled WGS sequence"/>
</dbReference>
<comment type="caution">
    <text evidence="1">The sequence shown here is derived from an EMBL/GenBank/DDBJ whole genome shotgun (WGS) entry which is preliminary data.</text>
</comment>
<name>A0A9X3XFM3_9BACT</name>
<proteinExistence type="predicted"/>
<dbReference type="RefSeq" id="WP_272429034.1">
    <property type="nucleotide sequence ID" value="NZ_JAGTJJ010000059.1"/>
</dbReference>
<keyword evidence="2" id="KW-1185">Reference proteome</keyword>